<dbReference type="GO" id="GO:0016887">
    <property type="term" value="F:ATP hydrolysis activity"/>
    <property type="evidence" value="ECO:0007669"/>
    <property type="project" value="TreeGrafter"/>
</dbReference>
<dbReference type="PANTHER" id="PTHR24115:SF0">
    <property type="entry name" value="FI21273P1-RELATED"/>
    <property type="match status" value="1"/>
</dbReference>
<dbReference type="InterPro" id="IPR027640">
    <property type="entry name" value="Kinesin-like_fam"/>
</dbReference>
<protein>
    <recommendedName>
        <fullName evidence="2">Kinesin motor domain-containing protein</fullName>
    </recommendedName>
</protein>
<dbReference type="SMART" id="SM00129">
    <property type="entry name" value="KISc"/>
    <property type="match status" value="1"/>
</dbReference>
<dbReference type="GO" id="GO:0005871">
    <property type="term" value="C:kinesin complex"/>
    <property type="evidence" value="ECO:0007669"/>
    <property type="project" value="TreeGrafter"/>
</dbReference>
<dbReference type="GO" id="GO:0008017">
    <property type="term" value="F:microtubule binding"/>
    <property type="evidence" value="ECO:0007669"/>
    <property type="project" value="InterPro"/>
</dbReference>
<dbReference type="AlphaFoldDB" id="A0A0C4DXD7"/>
<dbReference type="OMA" id="SEYHAVD"/>
<evidence type="ECO:0000259" key="2">
    <source>
        <dbReference type="SMART" id="SM00129"/>
    </source>
</evidence>
<feature type="compositionally biased region" description="Low complexity" evidence="1">
    <location>
        <begin position="325"/>
        <end position="340"/>
    </location>
</feature>
<dbReference type="eggNOG" id="KOG0246">
    <property type="taxonomic scope" value="Eukaryota"/>
</dbReference>
<dbReference type="OrthoDB" id="3176171at2759"/>
<proteinExistence type="predicted"/>
<dbReference type="STRING" id="644358.A0A0C4DXD7"/>
<gene>
    <name evidence="3" type="ORF">MAPG_04682</name>
</gene>
<dbReference type="Proteomes" id="UP000011715">
    <property type="component" value="Unassembled WGS sequence"/>
</dbReference>
<feature type="region of interest" description="Disordered" evidence="1">
    <location>
        <begin position="325"/>
        <end position="352"/>
    </location>
</feature>
<dbReference type="SUPFAM" id="SSF52540">
    <property type="entry name" value="P-loop containing nucleoside triphosphate hydrolases"/>
    <property type="match status" value="1"/>
</dbReference>
<dbReference type="EMBL" id="ADBL01001093">
    <property type="status" value="NOT_ANNOTATED_CDS"/>
    <property type="molecule type" value="Genomic_DNA"/>
</dbReference>
<evidence type="ECO:0000313" key="4">
    <source>
        <dbReference type="EnsemblFungi" id="MAPG_04682T0"/>
    </source>
</evidence>
<reference evidence="3" key="1">
    <citation type="submission" date="2010-05" db="EMBL/GenBank/DDBJ databases">
        <title>The Genome Sequence of Magnaporthe poae strain ATCC 64411.</title>
        <authorList>
            <consortium name="The Broad Institute Genome Sequencing Platform"/>
            <consortium name="Broad Institute Genome Sequencing Center for Infectious Disease"/>
            <person name="Ma L.-J."/>
            <person name="Dead R."/>
            <person name="Young S."/>
            <person name="Zeng Q."/>
            <person name="Koehrsen M."/>
            <person name="Alvarado L."/>
            <person name="Berlin A."/>
            <person name="Chapman S.B."/>
            <person name="Chen Z."/>
            <person name="Freedman E."/>
            <person name="Gellesch M."/>
            <person name="Goldberg J."/>
            <person name="Griggs A."/>
            <person name="Gujja S."/>
            <person name="Heilman E.R."/>
            <person name="Heiman D."/>
            <person name="Hepburn T."/>
            <person name="Howarth C."/>
            <person name="Jen D."/>
            <person name="Larson L."/>
            <person name="Mehta T."/>
            <person name="Neiman D."/>
            <person name="Pearson M."/>
            <person name="Roberts A."/>
            <person name="Saif S."/>
            <person name="Shea T."/>
            <person name="Shenoy N."/>
            <person name="Sisk P."/>
            <person name="Stolte C."/>
            <person name="Sykes S."/>
            <person name="Walk T."/>
            <person name="White J."/>
            <person name="Yandava C."/>
            <person name="Haas B."/>
            <person name="Nusbaum C."/>
            <person name="Birren B."/>
        </authorList>
    </citation>
    <scope>NUCLEOTIDE SEQUENCE</scope>
    <source>
        <strain evidence="3">ATCC 64411</strain>
    </source>
</reference>
<dbReference type="Gene3D" id="3.40.850.10">
    <property type="entry name" value="Kinesin motor domain"/>
    <property type="match status" value="1"/>
</dbReference>
<accession>A0A0C4DXD7</accession>
<organism evidence="4 5">
    <name type="scientific">Magnaporthiopsis poae (strain ATCC 64411 / 73-15)</name>
    <name type="common">Kentucky bluegrass fungus</name>
    <name type="synonym">Magnaporthe poae</name>
    <dbReference type="NCBI Taxonomy" id="644358"/>
    <lineage>
        <taxon>Eukaryota</taxon>
        <taxon>Fungi</taxon>
        <taxon>Dikarya</taxon>
        <taxon>Ascomycota</taxon>
        <taxon>Pezizomycotina</taxon>
        <taxon>Sordariomycetes</taxon>
        <taxon>Sordariomycetidae</taxon>
        <taxon>Magnaporthales</taxon>
        <taxon>Magnaporthaceae</taxon>
        <taxon>Magnaporthiopsis</taxon>
    </lineage>
</organism>
<feature type="compositionally biased region" description="Polar residues" evidence="1">
    <location>
        <begin position="341"/>
        <end position="350"/>
    </location>
</feature>
<dbReference type="GO" id="GO:0003777">
    <property type="term" value="F:microtubule motor activity"/>
    <property type="evidence" value="ECO:0007669"/>
    <property type="project" value="InterPro"/>
</dbReference>
<dbReference type="InterPro" id="IPR027417">
    <property type="entry name" value="P-loop_NTPase"/>
</dbReference>
<evidence type="ECO:0000256" key="1">
    <source>
        <dbReference type="SAM" id="MobiDB-lite"/>
    </source>
</evidence>
<dbReference type="GO" id="GO:0007018">
    <property type="term" value="P:microtubule-based movement"/>
    <property type="evidence" value="ECO:0007669"/>
    <property type="project" value="InterPro"/>
</dbReference>
<reference evidence="3" key="3">
    <citation type="submission" date="2011-03" db="EMBL/GenBank/DDBJ databases">
        <title>Annotation of Magnaporthe poae ATCC 64411.</title>
        <authorList>
            <person name="Ma L.-J."/>
            <person name="Dead R."/>
            <person name="Young S.K."/>
            <person name="Zeng Q."/>
            <person name="Gargeya S."/>
            <person name="Fitzgerald M."/>
            <person name="Haas B."/>
            <person name="Abouelleil A."/>
            <person name="Alvarado L."/>
            <person name="Arachchi H.M."/>
            <person name="Berlin A."/>
            <person name="Brown A."/>
            <person name="Chapman S.B."/>
            <person name="Chen Z."/>
            <person name="Dunbar C."/>
            <person name="Freedman E."/>
            <person name="Gearin G."/>
            <person name="Gellesch M."/>
            <person name="Goldberg J."/>
            <person name="Griggs A."/>
            <person name="Gujja S."/>
            <person name="Heiman D."/>
            <person name="Howarth C."/>
            <person name="Larson L."/>
            <person name="Lui A."/>
            <person name="MacDonald P.J.P."/>
            <person name="Mehta T."/>
            <person name="Montmayeur A."/>
            <person name="Murphy C."/>
            <person name="Neiman D."/>
            <person name="Pearson M."/>
            <person name="Priest M."/>
            <person name="Roberts A."/>
            <person name="Saif S."/>
            <person name="Shea T."/>
            <person name="Shenoy N."/>
            <person name="Sisk P."/>
            <person name="Stolte C."/>
            <person name="Sykes S."/>
            <person name="Yandava C."/>
            <person name="Wortman J."/>
            <person name="Nusbaum C."/>
            <person name="Birren B."/>
        </authorList>
    </citation>
    <scope>NUCLEOTIDE SEQUENCE</scope>
    <source>
        <strain evidence="3">ATCC 64411</strain>
    </source>
</reference>
<dbReference type="EMBL" id="GL876968">
    <property type="protein sequence ID" value="KLU85660.1"/>
    <property type="molecule type" value="Genomic_DNA"/>
</dbReference>
<dbReference type="GO" id="GO:0005524">
    <property type="term" value="F:ATP binding"/>
    <property type="evidence" value="ECO:0007669"/>
    <property type="project" value="InterPro"/>
</dbReference>
<feature type="domain" description="Kinesin motor" evidence="2">
    <location>
        <begin position="11"/>
        <end position="242"/>
    </location>
</feature>
<reference evidence="4" key="5">
    <citation type="submission" date="2015-06" db="UniProtKB">
        <authorList>
            <consortium name="EnsemblFungi"/>
        </authorList>
    </citation>
    <scope>IDENTIFICATION</scope>
    <source>
        <strain evidence="4">ATCC 64411</strain>
    </source>
</reference>
<dbReference type="InterPro" id="IPR001752">
    <property type="entry name" value="Kinesin_motor_dom"/>
</dbReference>
<dbReference type="InterPro" id="IPR036961">
    <property type="entry name" value="Kinesin_motor_dom_sf"/>
</dbReference>
<dbReference type="PANTHER" id="PTHR24115">
    <property type="entry name" value="KINESIN-RELATED"/>
    <property type="match status" value="1"/>
</dbReference>
<sequence length="486" mass="52220">MEEFLEANLDRFQALTEGFKPKDEGLASKKSNSRTTATDIVVVARQLVLWACSGGVGTLFAHGQTSSGKAFTVSGLERVVASSLFGGGSGSAYEERRIFVRSSSWPATTLLTDSFGETQVAGSLEMQAMPSGGAYMIAPSEDGLLYLVDLAGSEAAREINASLSALKDCICGKALHDATTIDGGGGGWKAMLWHVFDPDSGRSCRTVVVACVNPGAADTAASNNTLKYAEMLKIGVPSSVPRPYDPRVPATWSNVQLREWFLSSSGSPAVDAENLAPSQTGPQLLRLPIPEFLRRCLLTPGVRMDQARAFQSKFWQLHVDSWRAPASQQQSQPSTSAETEVTSGDTSGYSSRAIRLPGSLALPFQERIRPGMVVRWGPDEYSRLCSQHYIPRQQNLAMVLCPQFELVPGVQDASGNEVLPAAGGAGAAGASGGKSRDYLCALVLPGMMSGAFEVRIWQQVVVPVEWMEEEVILEYGHATRYFYMSA</sequence>
<reference evidence="5" key="2">
    <citation type="submission" date="2010-05" db="EMBL/GenBank/DDBJ databases">
        <title>The genome sequence of Magnaporthe poae strain ATCC 64411.</title>
        <authorList>
            <person name="Ma L.-J."/>
            <person name="Dead R."/>
            <person name="Young S."/>
            <person name="Zeng Q."/>
            <person name="Koehrsen M."/>
            <person name="Alvarado L."/>
            <person name="Berlin A."/>
            <person name="Chapman S.B."/>
            <person name="Chen Z."/>
            <person name="Freedman E."/>
            <person name="Gellesch M."/>
            <person name="Goldberg J."/>
            <person name="Griggs A."/>
            <person name="Gujja S."/>
            <person name="Heilman E.R."/>
            <person name="Heiman D."/>
            <person name="Hepburn T."/>
            <person name="Howarth C."/>
            <person name="Jen D."/>
            <person name="Larson L."/>
            <person name="Mehta T."/>
            <person name="Neiman D."/>
            <person name="Pearson M."/>
            <person name="Roberts A."/>
            <person name="Saif S."/>
            <person name="Shea T."/>
            <person name="Shenoy N."/>
            <person name="Sisk P."/>
            <person name="Stolte C."/>
            <person name="Sykes S."/>
            <person name="Walk T."/>
            <person name="White J."/>
            <person name="Yandava C."/>
            <person name="Haas B."/>
            <person name="Nusbaum C."/>
            <person name="Birren B."/>
        </authorList>
    </citation>
    <scope>NUCLEOTIDE SEQUENCE [LARGE SCALE GENOMIC DNA]</scope>
    <source>
        <strain evidence="5">ATCC 64411 / 73-15</strain>
    </source>
</reference>
<dbReference type="GO" id="GO:0005819">
    <property type="term" value="C:spindle"/>
    <property type="evidence" value="ECO:0007669"/>
    <property type="project" value="TreeGrafter"/>
</dbReference>
<reference evidence="4" key="4">
    <citation type="journal article" date="2015" name="G3 (Bethesda)">
        <title>Genome sequences of three phytopathogenic species of the Magnaporthaceae family of fungi.</title>
        <authorList>
            <person name="Okagaki L.H."/>
            <person name="Nunes C.C."/>
            <person name="Sailsbery J."/>
            <person name="Clay B."/>
            <person name="Brown D."/>
            <person name="John T."/>
            <person name="Oh Y."/>
            <person name="Young N."/>
            <person name="Fitzgerald M."/>
            <person name="Haas B.J."/>
            <person name="Zeng Q."/>
            <person name="Young S."/>
            <person name="Adiconis X."/>
            <person name="Fan L."/>
            <person name="Levin J.Z."/>
            <person name="Mitchell T.K."/>
            <person name="Okubara P.A."/>
            <person name="Farman M.L."/>
            <person name="Kohn L.M."/>
            <person name="Birren B."/>
            <person name="Ma L.-J."/>
            <person name="Dean R.A."/>
        </authorList>
    </citation>
    <scope>NUCLEOTIDE SEQUENCE</scope>
    <source>
        <strain evidence="4">ATCC 64411 / 73-15</strain>
    </source>
</reference>
<evidence type="ECO:0000313" key="3">
    <source>
        <dbReference type="EMBL" id="KLU85660.1"/>
    </source>
</evidence>
<evidence type="ECO:0000313" key="5">
    <source>
        <dbReference type="Proteomes" id="UP000011715"/>
    </source>
</evidence>
<keyword evidence="5" id="KW-1185">Reference proteome</keyword>
<dbReference type="EnsemblFungi" id="MAPG_04682T0">
    <property type="protein sequence ID" value="MAPG_04682T0"/>
    <property type="gene ID" value="MAPG_04682"/>
</dbReference>
<dbReference type="GO" id="GO:0005874">
    <property type="term" value="C:microtubule"/>
    <property type="evidence" value="ECO:0007669"/>
    <property type="project" value="TreeGrafter"/>
</dbReference>
<dbReference type="VEuPathDB" id="FungiDB:MAPG_04682"/>
<name>A0A0C4DXD7_MAGP6</name>